<organism evidence="2 3">
    <name type="scientific">Seminavis robusta</name>
    <dbReference type="NCBI Taxonomy" id="568900"/>
    <lineage>
        <taxon>Eukaryota</taxon>
        <taxon>Sar</taxon>
        <taxon>Stramenopiles</taxon>
        <taxon>Ochrophyta</taxon>
        <taxon>Bacillariophyta</taxon>
        <taxon>Bacillariophyceae</taxon>
        <taxon>Bacillariophycidae</taxon>
        <taxon>Naviculales</taxon>
        <taxon>Naviculaceae</taxon>
        <taxon>Seminavis</taxon>
    </lineage>
</organism>
<protein>
    <submittedName>
        <fullName evidence="2">Uncharacterized protein</fullName>
    </submittedName>
</protein>
<dbReference type="AlphaFoldDB" id="A0A9N8EAN6"/>
<sequence>MLVVLKDRALQDTKLALEAANNTIANLRISIRFVRAQLAGPLSRLPAAYVGVQPRSLGSIQDGLHVFWNSDLDLSADGIATLHDFDGFHVALPFILSDLPNCKVSLFCSGDDVISIDLFGAEPTKRPFFVTGVRHLHNLHPGEADVCFALKVRTPWENQSILHLHGSFRLPNNHPVIGNDPFQTQSNITGFSVQEVTPRIPSGLVWDR</sequence>
<keyword evidence="1" id="KW-0175">Coiled coil</keyword>
<name>A0A9N8EAN6_9STRA</name>
<gene>
    <name evidence="2" type="ORF">SEMRO_735_G194910.1</name>
</gene>
<evidence type="ECO:0000313" key="3">
    <source>
        <dbReference type="Proteomes" id="UP001153069"/>
    </source>
</evidence>
<dbReference type="EMBL" id="CAICTM010000734">
    <property type="protein sequence ID" value="CAB9515746.1"/>
    <property type="molecule type" value="Genomic_DNA"/>
</dbReference>
<evidence type="ECO:0000313" key="2">
    <source>
        <dbReference type="EMBL" id="CAB9515746.1"/>
    </source>
</evidence>
<reference evidence="2" key="1">
    <citation type="submission" date="2020-06" db="EMBL/GenBank/DDBJ databases">
        <authorList>
            <consortium name="Plant Systems Biology data submission"/>
        </authorList>
    </citation>
    <scope>NUCLEOTIDE SEQUENCE</scope>
    <source>
        <strain evidence="2">D6</strain>
    </source>
</reference>
<evidence type="ECO:0000256" key="1">
    <source>
        <dbReference type="SAM" id="Coils"/>
    </source>
</evidence>
<accession>A0A9N8EAN6</accession>
<dbReference type="Proteomes" id="UP001153069">
    <property type="component" value="Unassembled WGS sequence"/>
</dbReference>
<proteinExistence type="predicted"/>
<comment type="caution">
    <text evidence="2">The sequence shown here is derived from an EMBL/GenBank/DDBJ whole genome shotgun (WGS) entry which is preliminary data.</text>
</comment>
<keyword evidence="3" id="KW-1185">Reference proteome</keyword>
<feature type="coiled-coil region" evidence="1">
    <location>
        <begin position="10"/>
        <end position="37"/>
    </location>
</feature>